<accession>A0A508WUE0</accession>
<evidence type="ECO:0000313" key="2">
    <source>
        <dbReference type="EMBL" id="VTZ60984.1"/>
    </source>
</evidence>
<dbReference type="AlphaFoldDB" id="A0A508WUE0"/>
<proteinExistence type="predicted"/>
<dbReference type="Proteomes" id="UP000507954">
    <property type="component" value="Unassembled WGS sequence"/>
</dbReference>
<feature type="region of interest" description="Disordered" evidence="1">
    <location>
        <begin position="1"/>
        <end position="95"/>
    </location>
</feature>
<name>A0A508WUE0_9HYPH</name>
<organism evidence="2">
    <name type="scientific">Sinorhizobium medicae</name>
    <dbReference type="NCBI Taxonomy" id="110321"/>
    <lineage>
        <taxon>Bacteria</taxon>
        <taxon>Pseudomonadati</taxon>
        <taxon>Pseudomonadota</taxon>
        <taxon>Alphaproteobacteria</taxon>
        <taxon>Hyphomicrobiales</taxon>
        <taxon>Rhizobiaceae</taxon>
        <taxon>Sinorhizobium/Ensifer group</taxon>
        <taxon>Sinorhizobium</taxon>
    </lineage>
</organism>
<feature type="compositionally biased region" description="Acidic residues" evidence="1">
    <location>
        <begin position="38"/>
        <end position="83"/>
    </location>
</feature>
<dbReference type="RefSeq" id="WP_018208165.1">
    <property type="nucleotide sequence ID" value="NZ_CABFNB010000087.1"/>
</dbReference>
<evidence type="ECO:0000256" key="1">
    <source>
        <dbReference type="SAM" id="MobiDB-lite"/>
    </source>
</evidence>
<sequence length="322" mass="35645">MTDAATNFPSGESDSGRPALSFDHAVDLDFAESSETNEREEEERQSTDATDEAPEDEGQETGEPADEGDETPEPGEEGEESNEAPDTIITLKGGEQVPLEELKLGYLRERDYRHKTQELGNKGRNLETMTTRVATTANAIAEFLIQQLPAEPTRMLAIQNPAEYTRQKAVYDGALEQVQRLIDVSAEPKRVGDELKQAATQETLAAENAKLLEAFPRLAREDARERFFAEAFKAGEDFGFSQDEMQGFTDHRYFKVMHYAMLGFRAEQAKSKALTKVANAPPATAKSKPKGPANPQARKNQDAMKRLAKTGSIKDALLIDFE</sequence>
<protein>
    <submittedName>
        <fullName evidence="2">Uncharacterized protein</fullName>
    </submittedName>
</protein>
<feature type="region of interest" description="Disordered" evidence="1">
    <location>
        <begin position="275"/>
        <end position="306"/>
    </location>
</feature>
<dbReference type="EMBL" id="CABFNB010000087">
    <property type="protein sequence ID" value="VTZ60984.1"/>
    <property type="molecule type" value="Genomic_DNA"/>
</dbReference>
<gene>
    <name evidence="2" type="ORF">EMEDMD4_220102</name>
</gene>
<feature type="compositionally biased region" description="Polar residues" evidence="1">
    <location>
        <begin position="1"/>
        <end position="13"/>
    </location>
</feature>
<reference evidence="2" key="1">
    <citation type="submission" date="2019-06" db="EMBL/GenBank/DDBJ databases">
        <authorList>
            <person name="Le Quere A."/>
            <person name="Colella S."/>
        </authorList>
    </citation>
    <scope>NUCLEOTIDE SEQUENCE</scope>
    <source>
        <strain evidence="2">EmedicaeMD41</strain>
    </source>
</reference>